<organism evidence="8 9">
    <name type="scientific">Agitococcus lubricus</name>
    <dbReference type="NCBI Taxonomy" id="1077255"/>
    <lineage>
        <taxon>Bacteria</taxon>
        <taxon>Pseudomonadati</taxon>
        <taxon>Pseudomonadota</taxon>
        <taxon>Gammaproteobacteria</taxon>
        <taxon>Moraxellales</taxon>
        <taxon>Moraxellaceae</taxon>
        <taxon>Agitococcus</taxon>
    </lineage>
</organism>
<feature type="active site" description="Proton acceptor" evidence="6">
    <location>
        <position position="51"/>
    </location>
</feature>
<dbReference type="Pfam" id="PF14487">
    <property type="entry name" value="DarT"/>
    <property type="match status" value="1"/>
</dbReference>
<proteinExistence type="inferred from homology"/>
<keyword evidence="3 6" id="KW-0808">Transferase</keyword>
<feature type="binding site" evidence="6">
    <location>
        <position position="27"/>
    </location>
    <ligand>
        <name>NAD(+)</name>
        <dbReference type="ChEBI" id="CHEBI:57540"/>
    </ligand>
</feature>
<dbReference type="GO" id="GO:0016757">
    <property type="term" value="F:glycosyltransferase activity"/>
    <property type="evidence" value="ECO:0007669"/>
    <property type="project" value="UniProtKB-UniRule"/>
</dbReference>
<keyword evidence="9" id="KW-1185">Reference proteome</keyword>
<dbReference type="AlphaFoldDB" id="A0A2T5IU08"/>
<evidence type="ECO:0000256" key="4">
    <source>
        <dbReference type="ARBA" id="ARBA00022695"/>
    </source>
</evidence>
<dbReference type="Proteomes" id="UP000244223">
    <property type="component" value="Unassembled WGS sequence"/>
</dbReference>
<evidence type="ECO:0000256" key="1">
    <source>
        <dbReference type="ARBA" id="ARBA00022649"/>
    </source>
</evidence>
<evidence type="ECO:0000256" key="6">
    <source>
        <dbReference type="PROSITE-ProRule" id="PRU01362"/>
    </source>
</evidence>
<protein>
    <submittedName>
        <fullName evidence="8">Uncharacterized protein DUF4433</fullName>
    </submittedName>
</protein>
<feature type="domain" description="DarT" evidence="7">
    <location>
        <begin position="6"/>
        <end position="212"/>
    </location>
</feature>
<dbReference type="RefSeq" id="WP_107866775.1">
    <property type="nucleotide sequence ID" value="NZ_QAON01000019.1"/>
</dbReference>
<comment type="caution">
    <text evidence="8">The sequence shown here is derived from an EMBL/GenBank/DDBJ whole genome shotgun (WGS) entry which is preliminary data.</text>
</comment>
<evidence type="ECO:0000256" key="2">
    <source>
        <dbReference type="ARBA" id="ARBA00022676"/>
    </source>
</evidence>
<keyword evidence="5 6" id="KW-0238">DNA-binding</keyword>
<feature type="binding site" evidence="6">
    <location>
        <position position="51"/>
    </location>
    <ligand>
        <name>NAD(+)</name>
        <dbReference type="ChEBI" id="CHEBI:57540"/>
    </ligand>
</feature>
<dbReference type="PROSITE" id="PS52018">
    <property type="entry name" value="DART"/>
    <property type="match status" value="1"/>
</dbReference>
<feature type="active site" evidence="6">
    <location>
        <position position="165"/>
    </location>
</feature>
<evidence type="ECO:0000256" key="3">
    <source>
        <dbReference type="ARBA" id="ARBA00022679"/>
    </source>
</evidence>
<keyword evidence="2 6" id="KW-0328">Glycosyltransferase</keyword>
<evidence type="ECO:0000313" key="8">
    <source>
        <dbReference type="EMBL" id="PTQ87359.1"/>
    </source>
</evidence>
<comment type="similarity">
    <text evidence="6">Belongs to the DarT ADP-ribosyltransferase family.</text>
</comment>
<comment type="caution">
    <text evidence="6">Lacks conserved residue(s) required for the propagation of feature annotation.</text>
</comment>
<dbReference type="InterPro" id="IPR029494">
    <property type="entry name" value="DarT"/>
</dbReference>
<feature type="binding site" evidence="6">
    <location>
        <begin position="10"/>
        <end position="12"/>
    </location>
    <ligand>
        <name>NAD(+)</name>
        <dbReference type="ChEBI" id="CHEBI:57540"/>
    </ligand>
</feature>
<keyword evidence="4 6" id="KW-0548">Nucleotidyltransferase</keyword>
<comment type="catalytic activity">
    <reaction evidence="6">
        <text>a thymidine in DNA + NAD(+) = an N-(ADP-alpha-D-ribosyl)-thymidine in DNA + nicotinamide + H(+)</text>
        <dbReference type="Rhea" id="RHEA:71651"/>
        <dbReference type="Rhea" id="RHEA-COMP:13556"/>
        <dbReference type="Rhea" id="RHEA-COMP:18051"/>
        <dbReference type="ChEBI" id="CHEBI:15378"/>
        <dbReference type="ChEBI" id="CHEBI:17154"/>
        <dbReference type="ChEBI" id="CHEBI:57540"/>
        <dbReference type="ChEBI" id="CHEBI:137386"/>
        <dbReference type="ChEBI" id="CHEBI:191199"/>
    </reaction>
</comment>
<dbReference type="OrthoDB" id="9813972at2"/>
<gene>
    <name evidence="8" type="ORF">C8N29_1196</name>
</gene>
<evidence type="ECO:0000256" key="5">
    <source>
        <dbReference type="ARBA" id="ARBA00023125"/>
    </source>
</evidence>
<evidence type="ECO:0000313" key="9">
    <source>
        <dbReference type="Proteomes" id="UP000244223"/>
    </source>
</evidence>
<evidence type="ECO:0000259" key="7">
    <source>
        <dbReference type="PROSITE" id="PS52018"/>
    </source>
</evidence>
<accession>A0A2T5IU08</accession>
<sequence>MVPAQPKIYHIVHVDRLASILASNCLLCDAQINANNVTGTMIGMNSIKQRRLNELTLTSHPELYVGQCVPFYFCPRSIMLYVIHMADNQELAYRGGQEPIIHLQADLHASVEWAQQQNRRWAFTLSNAGSRFFEDRNDLSQLNELDWQAITATQWQSCKEGKQAEFLMEHSFPWHLVEQIAVKTSTVYQQVVNTLQTATHRPSVTVKSNWYY</sequence>
<reference evidence="8 9" key="1">
    <citation type="submission" date="2018-04" db="EMBL/GenBank/DDBJ databases">
        <title>Genomic Encyclopedia of Archaeal and Bacterial Type Strains, Phase II (KMG-II): from individual species to whole genera.</title>
        <authorList>
            <person name="Goeker M."/>
        </authorList>
    </citation>
    <scope>NUCLEOTIDE SEQUENCE [LARGE SCALE GENOMIC DNA]</scope>
    <source>
        <strain evidence="8 9">DSM 5822</strain>
    </source>
</reference>
<dbReference type="GO" id="GO:0016779">
    <property type="term" value="F:nucleotidyltransferase activity"/>
    <property type="evidence" value="ECO:0007669"/>
    <property type="project" value="UniProtKB-UniRule"/>
</dbReference>
<dbReference type="GO" id="GO:0003677">
    <property type="term" value="F:DNA binding"/>
    <property type="evidence" value="ECO:0007669"/>
    <property type="project" value="UniProtKB-UniRule"/>
</dbReference>
<keyword evidence="1 6" id="KW-1277">Toxin-antitoxin system</keyword>
<name>A0A2T5IU08_9GAMM</name>
<dbReference type="EMBL" id="QAON01000019">
    <property type="protein sequence ID" value="PTQ87359.1"/>
    <property type="molecule type" value="Genomic_DNA"/>
</dbReference>